<evidence type="ECO:0000313" key="9">
    <source>
        <dbReference type="Proteomes" id="UP001166286"/>
    </source>
</evidence>
<evidence type="ECO:0008006" key="10">
    <source>
        <dbReference type="Google" id="ProtNLM"/>
    </source>
</evidence>
<dbReference type="Proteomes" id="UP001166286">
    <property type="component" value="Unassembled WGS sequence"/>
</dbReference>
<dbReference type="PANTHER" id="PTHR12265">
    <property type="entry name" value="TRANSMEMBRANE PROTEIN 53"/>
    <property type="match status" value="1"/>
</dbReference>
<keyword evidence="2" id="KW-0812">Transmembrane</keyword>
<dbReference type="SUPFAM" id="SSF53474">
    <property type="entry name" value="alpha/beta-Hydrolases"/>
    <property type="match status" value="1"/>
</dbReference>
<gene>
    <name evidence="8" type="ORF">JMJ35_000813</name>
</gene>
<dbReference type="GO" id="GO:0005640">
    <property type="term" value="C:nuclear outer membrane"/>
    <property type="evidence" value="ECO:0007669"/>
    <property type="project" value="UniProtKB-SubCell"/>
</dbReference>
<comment type="similarity">
    <text evidence="1">Belongs to the TMEM53 family.</text>
</comment>
<name>A0AA39V9Q3_9LECA</name>
<dbReference type="EMBL" id="JAFEKC020000002">
    <property type="protein sequence ID" value="KAK0516210.1"/>
    <property type="molecule type" value="Genomic_DNA"/>
</dbReference>
<keyword evidence="4" id="KW-0472">Membrane</keyword>
<sequence length="335" mass="36550">MSLGSLATAASRLDGFRKIGPRTSLFTPSKPTSGQLVIICTWLGAAPKHIAKYTGLYQSIAPGARILLIESNVPILISSYNHQRDVIKPAVSVVLDTLAEIDYHPATSDTKSISNGHLPNGSTSRILETRAQPKVLLHTFSNGGTNTATQLLIVLNSKLHSPLPLAGLVCDSCPANGTYWKSYDAMVLSLPKDFASRLLGALACHCILIMLYTWIACGNENPASLNRRTMLDSESVSPGWERSDKDREQGGTKADSKGRVCYFYSKADKMCHWEDVKEHAEKAKAMGWSVKELVFDGSGHCAHFSKDEDKYAKAVKSLWQGRVGGWDVQESSPKL</sequence>
<reference evidence="8" key="1">
    <citation type="submission" date="2023-03" db="EMBL/GenBank/DDBJ databases">
        <title>Complete genome of Cladonia borealis.</title>
        <authorList>
            <person name="Park H."/>
        </authorList>
    </citation>
    <scope>NUCLEOTIDE SEQUENCE</scope>
    <source>
        <strain evidence="8">ANT050790</strain>
    </source>
</reference>
<dbReference type="Pfam" id="PF05705">
    <property type="entry name" value="DUF829"/>
    <property type="match status" value="1"/>
</dbReference>
<organism evidence="8 9">
    <name type="scientific">Cladonia borealis</name>
    <dbReference type="NCBI Taxonomy" id="184061"/>
    <lineage>
        <taxon>Eukaryota</taxon>
        <taxon>Fungi</taxon>
        <taxon>Dikarya</taxon>
        <taxon>Ascomycota</taxon>
        <taxon>Pezizomycotina</taxon>
        <taxon>Lecanoromycetes</taxon>
        <taxon>OSLEUM clade</taxon>
        <taxon>Lecanoromycetidae</taxon>
        <taxon>Lecanorales</taxon>
        <taxon>Lecanorineae</taxon>
        <taxon>Cladoniaceae</taxon>
        <taxon>Cladonia</taxon>
    </lineage>
</organism>
<evidence type="ECO:0000256" key="7">
    <source>
        <dbReference type="SAM" id="MobiDB-lite"/>
    </source>
</evidence>
<evidence type="ECO:0000256" key="2">
    <source>
        <dbReference type="ARBA" id="ARBA00022692"/>
    </source>
</evidence>
<evidence type="ECO:0000256" key="3">
    <source>
        <dbReference type="ARBA" id="ARBA00022989"/>
    </source>
</evidence>
<dbReference type="PANTHER" id="PTHR12265:SF30">
    <property type="entry name" value="TRANSMEMBRANE PROTEIN 53"/>
    <property type="match status" value="1"/>
</dbReference>
<proteinExistence type="inferred from homology"/>
<accession>A0AA39V9Q3</accession>
<evidence type="ECO:0000313" key="8">
    <source>
        <dbReference type="EMBL" id="KAK0516210.1"/>
    </source>
</evidence>
<comment type="caution">
    <text evidence="8">The sequence shown here is derived from an EMBL/GenBank/DDBJ whole genome shotgun (WGS) entry which is preliminary data.</text>
</comment>
<evidence type="ECO:0000256" key="6">
    <source>
        <dbReference type="ARBA" id="ARBA00034303"/>
    </source>
</evidence>
<keyword evidence="3" id="KW-1133">Transmembrane helix</keyword>
<keyword evidence="5" id="KW-0539">Nucleus</keyword>
<dbReference type="InterPro" id="IPR008547">
    <property type="entry name" value="DUF829_TMEM53"/>
</dbReference>
<dbReference type="InterPro" id="IPR029058">
    <property type="entry name" value="AB_hydrolase_fold"/>
</dbReference>
<feature type="compositionally biased region" description="Basic and acidic residues" evidence="7">
    <location>
        <begin position="241"/>
        <end position="255"/>
    </location>
</feature>
<feature type="region of interest" description="Disordered" evidence="7">
    <location>
        <begin position="235"/>
        <end position="255"/>
    </location>
</feature>
<evidence type="ECO:0000256" key="4">
    <source>
        <dbReference type="ARBA" id="ARBA00023136"/>
    </source>
</evidence>
<evidence type="ECO:0000256" key="5">
    <source>
        <dbReference type="ARBA" id="ARBA00023242"/>
    </source>
</evidence>
<comment type="subcellular location">
    <subcellularLocation>
        <location evidence="6">Nucleus outer membrane</location>
        <topology evidence="6">Single-pass membrane protein</topology>
    </subcellularLocation>
</comment>
<evidence type="ECO:0000256" key="1">
    <source>
        <dbReference type="ARBA" id="ARBA00007387"/>
    </source>
</evidence>
<dbReference type="AlphaFoldDB" id="A0AA39V9Q3"/>
<protein>
    <recommendedName>
        <fullName evidence="10">Indole-diterpene biosynthesis protein PaxU</fullName>
    </recommendedName>
</protein>
<keyword evidence="9" id="KW-1185">Reference proteome</keyword>